<reference evidence="2 3" key="1">
    <citation type="submission" date="2014-04" db="EMBL/GenBank/DDBJ databases">
        <authorList>
            <consortium name="DOE Joint Genome Institute"/>
            <person name="Kuo A."/>
            <person name="Girlanda M."/>
            <person name="Perotto S."/>
            <person name="Kohler A."/>
            <person name="Nagy L.G."/>
            <person name="Floudas D."/>
            <person name="Copeland A."/>
            <person name="Barry K.W."/>
            <person name="Cichocki N."/>
            <person name="Veneault-Fourrey C."/>
            <person name="LaButti K."/>
            <person name="Lindquist E.A."/>
            <person name="Lipzen A."/>
            <person name="Lundell T."/>
            <person name="Morin E."/>
            <person name="Murat C."/>
            <person name="Sun H."/>
            <person name="Tunlid A."/>
            <person name="Henrissat B."/>
            <person name="Grigoriev I.V."/>
            <person name="Hibbett D.S."/>
            <person name="Martin F."/>
            <person name="Nordberg H.P."/>
            <person name="Cantor M.N."/>
            <person name="Hua S.X."/>
        </authorList>
    </citation>
    <scope>NUCLEOTIDE SEQUENCE [LARGE SCALE GENOMIC DNA]</scope>
    <source>
        <strain evidence="2 3">MUT 4182</strain>
    </source>
</reference>
<dbReference type="PANTHER" id="PTHR44329:SF214">
    <property type="entry name" value="PROTEIN KINASE DOMAIN-CONTAINING PROTEIN"/>
    <property type="match status" value="1"/>
</dbReference>
<gene>
    <name evidence="2" type="ORF">M407DRAFT_240531</name>
</gene>
<name>A0A0C3QZ70_9AGAM</name>
<dbReference type="InterPro" id="IPR001245">
    <property type="entry name" value="Ser-Thr/Tyr_kinase_cat_dom"/>
</dbReference>
<dbReference type="STRING" id="1051891.A0A0C3QZ70"/>
<accession>A0A0C3QZ70</accession>
<dbReference type="PANTHER" id="PTHR44329">
    <property type="entry name" value="SERINE/THREONINE-PROTEIN KINASE TNNI3K-RELATED"/>
    <property type="match status" value="1"/>
</dbReference>
<organism evidence="2 3">
    <name type="scientific">Tulasnella calospora MUT 4182</name>
    <dbReference type="NCBI Taxonomy" id="1051891"/>
    <lineage>
        <taxon>Eukaryota</taxon>
        <taxon>Fungi</taxon>
        <taxon>Dikarya</taxon>
        <taxon>Basidiomycota</taxon>
        <taxon>Agaricomycotina</taxon>
        <taxon>Agaricomycetes</taxon>
        <taxon>Cantharellales</taxon>
        <taxon>Tulasnellaceae</taxon>
        <taxon>Tulasnella</taxon>
    </lineage>
</organism>
<dbReference type="HOGENOM" id="CLU_000288_7_18_1"/>
<dbReference type="OrthoDB" id="1668230at2759"/>
<evidence type="ECO:0000313" key="2">
    <source>
        <dbReference type="EMBL" id="KIO34714.1"/>
    </source>
</evidence>
<dbReference type="AlphaFoldDB" id="A0A0C3QZ70"/>
<reference evidence="3" key="2">
    <citation type="submission" date="2015-01" db="EMBL/GenBank/DDBJ databases">
        <title>Evolutionary Origins and Diversification of the Mycorrhizal Mutualists.</title>
        <authorList>
            <consortium name="DOE Joint Genome Institute"/>
            <consortium name="Mycorrhizal Genomics Consortium"/>
            <person name="Kohler A."/>
            <person name="Kuo A."/>
            <person name="Nagy L.G."/>
            <person name="Floudas D."/>
            <person name="Copeland A."/>
            <person name="Barry K.W."/>
            <person name="Cichocki N."/>
            <person name="Veneault-Fourrey C."/>
            <person name="LaButti K."/>
            <person name="Lindquist E.A."/>
            <person name="Lipzen A."/>
            <person name="Lundell T."/>
            <person name="Morin E."/>
            <person name="Murat C."/>
            <person name="Riley R."/>
            <person name="Ohm R."/>
            <person name="Sun H."/>
            <person name="Tunlid A."/>
            <person name="Henrissat B."/>
            <person name="Grigoriev I.V."/>
            <person name="Hibbett D.S."/>
            <person name="Martin F."/>
        </authorList>
    </citation>
    <scope>NUCLEOTIDE SEQUENCE [LARGE SCALE GENOMIC DNA]</scope>
    <source>
        <strain evidence="3">MUT 4182</strain>
    </source>
</reference>
<dbReference type="EMBL" id="KN822942">
    <property type="protein sequence ID" value="KIO34714.1"/>
    <property type="molecule type" value="Genomic_DNA"/>
</dbReference>
<dbReference type="Pfam" id="PF07714">
    <property type="entry name" value="PK_Tyr_Ser-Thr"/>
    <property type="match status" value="1"/>
</dbReference>
<dbReference type="InterPro" id="IPR000719">
    <property type="entry name" value="Prot_kinase_dom"/>
</dbReference>
<evidence type="ECO:0000259" key="1">
    <source>
        <dbReference type="PROSITE" id="PS50011"/>
    </source>
</evidence>
<dbReference type="PIRSF" id="PIRSF000654">
    <property type="entry name" value="Integrin-linked_kinase"/>
    <property type="match status" value="1"/>
</dbReference>
<evidence type="ECO:0000313" key="3">
    <source>
        <dbReference type="Proteomes" id="UP000054248"/>
    </source>
</evidence>
<proteinExistence type="predicted"/>
<dbReference type="Proteomes" id="UP000054248">
    <property type="component" value="Unassembled WGS sequence"/>
</dbReference>
<keyword evidence="3" id="KW-1185">Reference proteome</keyword>
<dbReference type="PROSITE" id="PS50011">
    <property type="entry name" value="PROTEIN_KINASE_DOM"/>
    <property type="match status" value="1"/>
</dbReference>
<dbReference type="Gene3D" id="1.10.510.10">
    <property type="entry name" value="Transferase(Phosphotransferase) domain 1"/>
    <property type="match status" value="1"/>
</dbReference>
<dbReference type="InterPro" id="IPR051681">
    <property type="entry name" value="Ser/Thr_Kinases-Pseudokinases"/>
</dbReference>
<sequence length="242" mass="27059">MRGKGWVAIKRPRVMELSGDVLQRFNSEADTWSKLRSPKIVRLLGTYQIDNYIHLVAPWCDNGDALRYVQKNPDMSYAMRKRLLYDIADGLAYLHRKNIVHGDLKLGNVMLDESMMGMLCDFGLSKMFDGHTVEAMKGGGTYRWTAPEVHNNGPKTSASDMYAYSMCIVELLSGQPPFAEVETVGAVILQIIKGGRPPQTPETSPDGVSYAPIWKTAQLLWSPYPANRPRAQEVIHTLLSTG</sequence>
<dbReference type="GO" id="GO:0005524">
    <property type="term" value="F:ATP binding"/>
    <property type="evidence" value="ECO:0007669"/>
    <property type="project" value="InterPro"/>
</dbReference>
<dbReference type="InterPro" id="IPR011009">
    <property type="entry name" value="Kinase-like_dom_sf"/>
</dbReference>
<feature type="domain" description="Protein kinase" evidence="1">
    <location>
        <begin position="1"/>
        <end position="239"/>
    </location>
</feature>
<protein>
    <recommendedName>
        <fullName evidence="1">Protein kinase domain-containing protein</fullName>
    </recommendedName>
</protein>
<dbReference type="PROSITE" id="PS00108">
    <property type="entry name" value="PROTEIN_KINASE_ST"/>
    <property type="match status" value="1"/>
</dbReference>
<dbReference type="GO" id="GO:0004674">
    <property type="term" value="F:protein serine/threonine kinase activity"/>
    <property type="evidence" value="ECO:0007669"/>
    <property type="project" value="TreeGrafter"/>
</dbReference>
<dbReference type="SUPFAM" id="SSF56112">
    <property type="entry name" value="Protein kinase-like (PK-like)"/>
    <property type="match status" value="1"/>
</dbReference>
<dbReference type="SMART" id="SM00220">
    <property type="entry name" value="S_TKc"/>
    <property type="match status" value="1"/>
</dbReference>
<dbReference type="InterPro" id="IPR008271">
    <property type="entry name" value="Ser/Thr_kinase_AS"/>
</dbReference>